<evidence type="ECO:0000313" key="4">
    <source>
        <dbReference type="Proteomes" id="UP001370590"/>
    </source>
</evidence>
<dbReference type="GO" id="GO:0016491">
    <property type="term" value="F:oxidoreductase activity"/>
    <property type="evidence" value="ECO:0007669"/>
    <property type="project" value="UniProtKB-KW"/>
</dbReference>
<dbReference type="InterPro" id="IPR046980">
    <property type="entry name" value="KefG/KefF"/>
</dbReference>
<dbReference type="InterPro" id="IPR029039">
    <property type="entry name" value="Flavoprotein-like_sf"/>
</dbReference>
<dbReference type="RefSeq" id="WP_339959612.1">
    <property type="nucleotide sequence ID" value="NZ_JAWMWH010000001.1"/>
</dbReference>
<sequence>MKTLIIVSHPELANSGTQSFLRAATRYLDAVTWHGLDADYPDFAINVQKEQQLLSTADRIIFQFPLYWYSSPALLKKWQDDVLTRNFTYRDQDGMLAGKQLGIVMTLGNPLKNYVAGGFEGVSISELVKPYQAIAKQAGMDFLPPFTVDQFSYMTAAQKARLLSDYQNYIANPTPFSFNGKQKWLIQRLRAKAARIDDQQQRTLLNLTIDQIENNGDELDALKDQIAMIKRGDDE</sequence>
<accession>A0ABU8SIN6</accession>
<protein>
    <submittedName>
        <fullName evidence="3">NAD(P)H-dependent oxidoreductase</fullName>
        <ecNumber evidence="3">1.-.-.-</ecNumber>
    </submittedName>
</protein>
<proteinExistence type="predicted"/>
<dbReference type="Pfam" id="PF02525">
    <property type="entry name" value="Flavodoxin_2"/>
    <property type="match status" value="1"/>
</dbReference>
<name>A0ABU8SIN6_9LACO</name>
<gene>
    <name evidence="3" type="ORF">R4146_01030</name>
</gene>
<dbReference type="Gene3D" id="3.40.50.360">
    <property type="match status" value="1"/>
</dbReference>
<evidence type="ECO:0000259" key="2">
    <source>
        <dbReference type="Pfam" id="PF02525"/>
    </source>
</evidence>
<evidence type="ECO:0000256" key="1">
    <source>
        <dbReference type="ARBA" id="ARBA00023002"/>
    </source>
</evidence>
<comment type="caution">
    <text evidence="3">The sequence shown here is derived from an EMBL/GenBank/DDBJ whole genome shotgun (WGS) entry which is preliminary data.</text>
</comment>
<dbReference type="Proteomes" id="UP001370590">
    <property type="component" value="Unassembled WGS sequence"/>
</dbReference>
<reference evidence="3 4" key="1">
    <citation type="submission" date="2023-10" db="EMBL/GenBank/DDBJ databases">
        <title>Nicoliella lavandulae sp. nov. isolated from Lavandula angustifolia flowers.</title>
        <authorList>
            <person name="Alcantara C."/>
            <person name="Zuniga M."/>
            <person name="Landete J.M."/>
            <person name="Monedero V."/>
        </authorList>
    </citation>
    <scope>NUCLEOTIDE SEQUENCE [LARGE SCALE GENOMIC DNA]</scope>
    <source>
        <strain evidence="3 4">Es01</strain>
    </source>
</reference>
<evidence type="ECO:0000313" key="3">
    <source>
        <dbReference type="EMBL" id="MEJ6399772.1"/>
    </source>
</evidence>
<dbReference type="PANTHER" id="PTHR47307">
    <property type="entry name" value="GLUTATHIONE-REGULATED POTASSIUM-EFFLUX SYSTEM ANCILLARY PROTEIN KEFG"/>
    <property type="match status" value="1"/>
</dbReference>
<dbReference type="EMBL" id="JAWMWH010000001">
    <property type="protein sequence ID" value="MEJ6399772.1"/>
    <property type="molecule type" value="Genomic_DNA"/>
</dbReference>
<dbReference type="SUPFAM" id="SSF52218">
    <property type="entry name" value="Flavoproteins"/>
    <property type="match status" value="1"/>
</dbReference>
<dbReference type="InterPro" id="IPR003680">
    <property type="entry name" value="Flavodoxin_fold"/>
</dbReference>
<organism evidence="3 4">
    <name type="scientific">Nicoliella lavandulae</name>
    <dbReference type="NCBI Taxonomy" id="3082954"/>
    <lineage>
        <taxon>Bacteria</taxon>
        <taxon>Bacillati</taxon>
        <taxon>Bacillota</taxon>
        <taxon>Bacilli</taxon>
        <taxon>Lactobacillales</taxon>
        <taxon>Lactobacillaceae</taxon>
        <taxon>Nicoliella</taxon>
    </lineage>
</organism>
<dbReference type="EC" id="1.-.-.-" evidence="3"/>
<keyword evidence="1 3" id="KW-0560">Oxidoreductase</keyword>
<feature type="domain" description="Flavodoxin-like fold" evidence="2">
    <location>
        <begin position="1"/>
        <end position="168"/>
    </location>
</feature>
<keyword evidence="4" id="KW-1185">Reference proteome</keyword>
<dbReference type="PANTHER" id="PTHR47307:SF1">
    <property type="entry name" value="GLUTATHIONE-REGULATED POTASSIUM-EFFLUX SYSTEM ANCILLARY PROTEIN KEFG"/>
    <property type="match status" value="1"/>
</dbReference>